<evidence type="ECO:0000313" key="7">
    <source>
        <dbReference type="EMBL" id="ADO72028.1"/>
    </source>
</evidence>
<dbReference type="Gene3D" id="3.90.1150.10">
    <property type="entry name" value="Aspartate Aminotransferase, domain 1"/>
    <property type="match status" value="1"/>
</dbReference>
<dbReference type="eggNOG" id="COG0436">
    <property type="taxonomic scope" value="Bacteria"/>
</dbReference>
<keyword evidence="9" id="KW-1185">Reference proteome</keyword>
<dbReference type="InterPro" id="IPR015422">
    <property type="entry name" value="PyrdxlP-dep_Trfase_small"/>
</dbReference>
<evidence type="ECO:0000313" key="9">
    <source>
        <dbReference type="Proteomes" id="UP000001351"/>
    </source>
</evidence>
<dbReference type="STRING" id="378806.STAUR_4248"/>
<dbReference type="FunFam" id="3.40.640.10:FF:000024">
    <property type="entry name" value="Kynurenine--oxoglutarate transaminase 3"/>
    <property type="match status" value="1"/>
</dbReference>
<dbReference type="InterPro" id="IPR004839">
    <property type="entry name" value="Aminotransferase_I/II_large"/>
</dbReference>
<evidence type="ECO:0000313" key="10">
    <source>
        <dbReference type="Proteomes" id="UP000032702"/>
    </source>
</evidence>
<comment type="similarity">
    <text evidence="2">Belongs to the class-I pyridoxal-phosphate-dependent aminotransferase family.</text>
</comment>
<gene>
    <name evidence="7" type="ordered locus">STAUR_4248</name>
    <name evidence="8" type="ORF">STIAU_6450</name>
</gene>
<accession>Q08T08</accession>
<evidence type="ECO:0000259" key="6">
    <source>
        <dbReference type="Pfam" id="PF00155"/>
    </source>
</evidence>
<dbReference type="GO" id="GO:0016212">
    <property type="term" value="F:kynurenine-oxoglutarate transaminase activity"/>
    <property type="evidence" value="ECO:0007669"/>
    <property type="project" value="TreeGrafter"/>
</dbReference>
<keyword evidence="5" id="KW-0663">Pyridoxal phosphate</keyword>
<evidence type="ECO:0000256" key="5">
    <source>
        <dbReference type="ARBA" id="ARBA00022898"/>
    </source>
</evidence>
<keyword evidence="4" id="KW-0808">Transferase</keyword>
<dbReference type="KEGG" id="sur:STAUR_4248"/>
<dbReference type="InterPro" id="IPR051326">
    <property type="entry name" value="Kynurenine-oxoglutarate_AT"/>
</dbReference>
<dbReference type="PANTHER" id="PTHR43807">
    <property type="entry name" value="FI04487P"/>
    <property type="match status" value="1"/>
</dbReference>
<reference evidence="7 9" key="2">
    <citation type="journal article" date="2011" name="Mol. Biol. Evol.">
        <title>Comparative genomic analysis of fruiting body formation in Myxococcales.</title>
        <authorList>
            <person name="Huntley S."/>
            <person name="Hamann N."/>
            <person name="Wegener-Feldbrugge S."/>
            <person name="Treuner-Lange A."/>
            <person name="Kube M."/>
            <person name="Reinhardt R."/>
            <person name="Klages S."/>
            <person name="Muller R."/>
            <person name="Ronning C.M."/>
            <person name="Nierman W.C."/>
            <person name="Sogaard-Andersen L."/>
        </authorList>
    </citation>
    <scope>NUCLEOTIDE SEQUENCE [LARGE SCALE GENOMIC DNA]</scope>
    <source>
        <strain evidence="7 9">DW4/3-1</strain>
    </source>
</reference>
<name>Q08T08_STIAD</name>
<protein>
    <submittedName>
        <fullName evidence="7">Aminotransferase, classes I and II</fullName>
    </submittedName>
    <submittedName>
        <fullName evidence="8">Transaminase</fullName>
    </submittedName>
</protein>
<evidence type="ECO:0000256" key="4">
    <source>
        <dbReference type="ARBA" id="ARBA00022679"/>
    </source>
</evidence>
<feature type="domain" description="Aminotransferase class I/classII large" evidence="6">
    <location>
        <begin position="31"/>
        <end position="389"/>
    </location>
</feature>
<evidence type="ECO:0000256" key="2">
    <source>
        <dbReference type="ARBA" id="ARBA00007441"/>
    </source>
</evidence>
<evidence type="ECO:0000256" key="1">
    <source>
        <dbReference type="ARBA" id="ARBA00001933"/>
    </source>
</evidence>
<reference evidence="8 10" key="1">
    <citation type="submission" date="2006-04" db="EMBL/GenBank/DDBJ databases">
        <authorList>
            <person name="Nierman W.C."/>
        </authorList>
    </citation>
    <scope>NUCLEOTIDE SEQUENCE [LARGE SCALE GENOMIC DNA]</scope>
    <source>
        <strain evidence="8 10">DW4/3-1</strain>
    </source>
</reference>
<dbReference type="GO" id="GO:0005737">
    <property type="term" value="C:cytoplasm"/>
    <property type="evidence" value="ECO:0007669"/>
    <property type="project" value="TreeGrafter"/>
</dbReference>
<dbReference type="EMBL" id="AAMD01000154">
    <property type="protein sequence ID" value="EAU63619.1"/>
    <property type="molecule type" value="Genomic_DNA"/>
</dbReference>
<dbReference type="RefSeq" id="WP_002617504.1">
    <property type="nucleotide sequence ID" value="NC_014623.1"/>
</dbReference>
<dbReference type="Gene3D" id="3.40.640.10">
    <property type="entry name" value="Type I PLP-dependent aspartate aminotransferase-like (Major domain)"/>
    <property type="match status" value="1"/>
</dbReference>
<dbReference type="InterPro" id="IPR015424">
    <property type="entry name" value="PyrdxlP-dep_Trfase"/>
</dbReference>
<dbReference type="PANTHER" id="PTHR43807:SF20">
    <property type="entry name" value="FI04487P"/>
    <property type="match status" value="1"/>
</dbReference>
<dbReference type="HOGENOM" id="CLU_017584_4_0_7"/>
<dbReference type="AlphaFoldDB" id="Q08T08"/>
<dbReference type="Proteomes" id="UP000001351">
    <property type="component" value="Chromosome"/>
</dbReference>
<evidence type="ECO:0000256" key="3">
    <source>
        <dbReference type="ARBA" id="ARBA00022576"/>
    </source>
</evidence>
<dbReference type="EMBL" id="CP002271">
    <property type="protein sequence ID" value="ADO72028.1"/>
    <property type="molecule type" value="Genomic_DNA"/>
</dbReference>
<dbReference type="CDD" id="cd00609">
    <property type="entry name" value="AAT_like"/>
    <property type="match status" value="1"/>
</dbReference>
<sequence length="404" mass="44311">MSRSHFASRVSGFGTTVFSEFSALALKHGAVNLGQGFPDFEGPEEVKEAACRAIREGSNQYAPSMGARELRVAIAEHAARFYGQQVDPDTMVTVTSGATEALFDAILGLVDPGDEVIVFEPFYDSYVANIAFVGATPRYVPLRAPDALHPTWWFDGAELEAAFTPRTRLLILNTPHNPTGKVFTREELERIGTLCERHGVKVLSDEVYEHIVFAPARHVRPSTLPVLADRTVTVSSMGKTFSLTGWKIGWILAPPPLRDAVQRAHQFVSFATAAPLQSATAAALRMPDGYFQELAVRYLARREKLLHGLREAGLPAQAPEGSYFILADISRQGFPDDVAFCRHLVTQGGVAAIPPSVFYSPEHRHLGQGFARFAFCKTEAVLEEGARRLKEGLSTRRSSSSERP</sequence>
<dbReference type="GO" id="GO:0030170">
    <property type="term" value="F:pyridoxal phosphate binding"/>
    <property type="evidence" value="ECO:0007669"/>
    <property type="project" value="InterPro"/>
</dbReference>
<organism evidence="8 10">
    <name type="scientific">Stigmatella aurantiaca (strain DW4/3-1)</name>
    <dbReference type="NCBI Taxonomy" id="378806"/>
    <lineage>
        <taxon>Bacteria</taxon>
        <taxon>Pseudomonadati</taxon>
        <taxon>Myxococcota</taxon>
        <taxon>Myxococcia</taxon>
        <taxon>Myxococcales</taxon>
        <taxon>Cystobacterineae</taxon>
        <taxon>Archangiaceae</taxon>
        <taxon>Stigmatella</taxon>
    </lineage>
</organism>
<keyword evidence="3 7" id="KW-0032">Aminotransferase</keyword>
<comment type="cofactor">
    <cofactor evidence="1">
        <name>pyridoxal 5'-phosphate</name>
        <dbReference type="ChEBI" id="CHEBI:597326"/>
    </cofactor>
</comment>
<dbReference type="InterPro" id="IPR015421">
    <property type="entry name" value="PyrdxlP-dep_Trfase_major"/>
</dbReference>
<dbReference type="OrthoDB" id="9804474at2"/>
<dbReference type="Pfam" id="PF00155">
    <property type="entry name" value="Aminotran_1_2"/>
    <property type="match status" value="1"/>
</dbReference>
<dbReference type="SUPFAM" id="SSF53383">
    <property type="entry name" value="PLP-dependent transferases"/>
    <property type="match status" value="1"/>
</dbReference>
<dbReference type="Proteomes" id="UP000032702">
    <property type="component" value="Unassembled WGS sequence"/>
</dbReference>
<proteinExistence type="inferred from homology"/>
<evidence type="ECO:0000313" key="8">
    <source>
        <dbReference type="EMBL" id="EAU63619.1"/>
    </source>
</evidence>